<sequence length="413" mass="45099">MDGHNQDRRYSQNTVSSSQESIYSAVGSSSSQNELLSGVAAGRYRHGQQQQQQLGLAAQARTLESSTGGDSQYYSDPMSSFSGSTNLSAAQMSYGSGYDPSGNDGAGARQQQQTAEFGSYNASMMMYSVPQTNAQASIYSTSQYAASVSSRNNPMASTSLLSGQPDVNPAYFETAEVSPGTTSLDPATASASTTAYYQGIPATFHYTAGAAPGSSSDSTSGISGLTGAESFYHLADPGVDSSTVMAETSAPDRTAEFEEKWKDYQRRLANVFQDITNGTLDRAADGLLGVSFWLLSRVEELGLTDDDEDLHKDRLKLWQDFNHAWIALIFKQKQYMLRELGDTIVLQPLSLRIVKRMGDELIRLCDGIERHGLVDYQFGVWEDEIESLLEDCVKLFEEREKESGRRDQAKRNG</sequence>
<organism evidence="2 3">
    <name type="scientific">Akanthomyces lecanii RCEF 1005</name>
    <dbReference type="NCBI Taxonomy" id="1081108"/>
    <lineage>
        <taxon>Eukaryota</taxon>
        <taxon>Fungi</taxon>
        <taxon>Dikarya</taxon>
        <taxon>Ascomycota</taxon>
        <taxon>Pezizomycotina</taxon>
        <taxon>Sordariomycetes</taxon>
        <taxon>Hypocreomycetidae</taxon>
        <taxon>Hypocreales</taxon>
        <taxon>Cordycipitaceae</taxon>
        <taxon>Akanthomyces</taxon>
        <taxon>Cordyceps confragosa</taxon>
    </lineage>
</organism>
<dbReference type="Proteomes" id="UP000076881">
    <property type="component" value="Unassembled WGS sequence"/>
</dbReference>
<comment type="caution">
    <text evidence="2">The sequence shown here is derived from an EMBL/GenBank/DDBJ whole genome shotgun (WGS) entry which is preliminary data.</text>
</comment>
<feature type="region of interest" description="Disordered" evidence="1">
    <location>
        <begin position="92"/>
        <end position="113"/>
    </location>
</feature>
<evidence type="ECO:0000256" key="1">
    <source>
        <dbReference type="SAM" id="MobiDB-lite"/>
    </source>
</evidence>
<dbReference type="EMBL" id="AZHF01000003">
    <property type="protein sequence ID" value="OAA77381.1"/>
    <property type="molecule type" value="Genomic_DNA"/>
</dbReference>
<feature type="compositionally biased region" description="Polar residues" evidence="1">
    <location>
        <begin position="62"/>
        <end position="79"/>
    </location>
</feature>
<keyword evidence="3" id="KW-1185">Reference proteome</keyword>
<gene>
    <name evidence="2" type="ORF">LEL_04204</name>
</gene>
<feature type="compositionally biased region" description="Basic and acidic residues" evidence="1">
    <location>
        <begin position="1"/>
        <end position="10"/>
    </location>
</feature>
<evidence type="ECO:0000313" key="2">
    <source>
        <dbReference type="EMBL" id="OAA77381.1"/>
    </source>
</evidence>
<name>A0A168H6Y2_CORDF</name>
<evidence type="ECO:0000313" key="3">
    <source>
        <dbReference type="Proteomes" id="UP000076881"/>
    </source>
</evidence>
<feature type="compositionally biased region" description="Low complexity" evidence="1">
    <location>
        <begin position="47"/>
        <end position="60"/>
    </location>
</feature>
<accession>A0A168H6Y2</accession>
<feature type="compositionally biased region" description="Polar residues" evidence="1">
    <location>
        <begin position="11"/>
        <end position="35"/>
    </location>
</feature>
<dbReference type="OrthoDB" id="5552418at2759"/>
<proteinExistence type="predicted"/>
<feature type="region of interest" description="Disordered" evidence="1">
    <location>
        <begin position="1"/>
        <end position="79"/>
    </location>
</feature>
<reference evidence="2 3" key="1">
    <citation type="journal article" date="2016" name="Genome Biol. Evol.">
        <title>Divergent and convergent evolution of fungal pathogenicity.</title>
        <authorList>
            <person name="Shang Y."/>
            <person name="Xiao G."/>
            <person name="Zheng P."/>
            <person name="Cen K."/>
            <person name="Zhan S."/>
            <person name="Wang C."/>
        </authorList>
    </citation>
    <scope>NUCLEOTIDE SEQUENCE [LARGE SCALE GENOMIC DNA]</scope>
    <source>
        <strain evidence="2 3">RCEF 1005</strain>
    </source>
</reference>
<protein>
    <submittedName>
        <fullName evidence="2">Uncharacterized protein</fullName>
    </submittedName>
</protein>
<dbReference type="AlphaFoldDB" id="A0A168H6Y2"/>